<protein>
    <submittedName>
        <fullName evidence="2">Helix-turn-helix domain-containing protein</fullName>
    </submittedName>
</protein>
<dbReference type="Gene3D" id="1.10.260.40">
    <property type="entry name" value="lambda repressor-like DNA-binding domains"/>
    <property type="match status" value="1"/>
</dbReference>
<dbReference type="PROSITE" id="PS50943">
    <property type="entry name" value="HTH_CROC1"/>
    <property type="match status" value="1"/>
</dbReference>
<dbReference type="InterPro" id="IPR010982">
    <property type="entry name" value="Lambda_DNA-bd_dom_sf"/>
</dbReference>
<sequence>MSKLFGDYIRARRESLREGNPEYSIRKVAKRIGIHHSYLSKIERGEPASLSEKRMVALAEELGDDPDLLLAMNGKVSEDIRRAVFEDPEWVLEKLGQIKFGRNGDS</sequence>
<evidence type="ECO:0000313" key="3">
    <source>
        <dbReference type="Proteomes" id="UP000428328"/>
    </source>
</evidence>
<dbReference type="CDD" id="cd00093">
    <property type="entry name" value="HTH_XRE"/>
    <property type="match status" value="1"/>
</dbReference>
<evidence type="ECO:0000313" key="2">
    <source>
        <dbReference type="EMBL" id="QGY40127.1"/>
    </source>
</evidence>
<dbReference type="GO" id="GO:0003677">
    <property type="term" value="F:DNA binding"/>
    <property type="evidence" value="ECO:0007669"/>
    <property type="project" value="InterPro"/>
</dbReference>
<dbReference type="Pfam" id="PF01381">
    <property type="entry name" value="HTH_3"/>
    <property type="match status" value="1"/>
</dbReference>
<dbReference type="InterPro" id="IPR001387">
    <property type="entry name" value="Cro/C1-type_HTH"/>
</dbReference>
<dbReference type="SUPFAM" id="SSF47413">
    <property type="entry name" value="lambda repressor-like DNA-binding domains"/>
    <property type="match status" value="1"/>
</dbReference>
<dbReference type="EMBL" id="CP046400">
    <property type="protein sequence ID" value="QGY40127.1"/>
    <property type="molecule type" value="Genomic_DNA"/>
</dbReference>
<name>A0A6I6JIX8_9BACT</name>
<dbReference type="RefSeq" id="WP_158947350.1">
    <property type="nucleotide sequence ID" value="NZ_CP046400.1"/>
</dbReference>
<keyword evidence="3" id="KW-1185">Reference proteome</keyword>
<dbReference type="SMART" id="SM00530">
    <property type="entry name" value="HTH_XRE"/>
    <property type="match status" value="1"/>
</dbReference>
<accession>A0A6I6JIX8</accession>
<feature type="domain" description="HTH cro/C1-type" evidence="1">
    <location>
        <begin position="9"/>
        <end position="69"/>
    </location>
</feature>
<gene>
    <name evidence="2" type="ORF">GM415_08305</name>
</gene>
<proteinExistence type="predicted"/>
<dbReference type="Proteomes" id="UP000428328">
    <property type="component" value="Chromosome"/>
</dbReference>
<organism evidence="2 3">
    <name type="scientific">Pseudodesulfovibrio cashew</name>
    <dbReference type="NCBI Taxonomy" id="2678688"/>
    <lineage>
        <taxon>Bacteria</taxon>
        <taxon>Pseudomonadati</taxon>
        <taxon>Thermodesulfobacteriota</taxon>
        <taxon>Desulfovibrionia</taxon>
        <taxon>Desulfovibrionales</taxon>
        <taxon>Desulfovibrionaceae</taxon>
    </lineage>
</organism>
<dbReference type="KEGG" id="psel:GM415_08305"/>
<evidence type="ECO:0000259" key="1">
    <source>
        <dbReference type="PROSITE" id="PS50943"/>
    </source>
</evidence>
<dbReference type="AlphaFoldDB" id="A0A6I6JIX8"/>
<reference evidence="2 3" key="1">
    <citation type="submission" date="2019-11" db="EMBL/GenBank/DDBJ databases">
        <authorList>
            <person name="Zheng R.K."/>
            <person name="Sun C.M."/>
        </authorList>
    </citation>
    <scope>NUCLEOTIDE SEQUENCE [LARGE SCALE GENOMIC DNA]</scope>
    <source>
        <strain evidence="2 3">SRB007</strain>
    </source>
</reference>